<feature type="transmembrane region" description="Helical" evidence="1">
    <location>
        <begin position="144"/>
        <end position="164"/>
    </location>
</feature>
<protein>
    <submittedName>
        <fullName evidence="3">ZT_dimer domain-containing protein</fullName>
    </submittedName>
</protein>
<proteinExistence type="predicted"/>
<evidence type="ECO:0000313" key="2">
    <source>
        <dbReference type="Proteomes" id="UP000492821"/>
    </source>
</evidence>
<keyword evidence="2" id="KW-1185">Reference proteome</keyword>
<reference evidence="3" key="2">
    <citation type="submission" date="2020-10" db="UniProtKB">
        <authorList>
            <consortium name="WormBaseParasite"/>
        </authorList>
    </citation>
    <scope>IDENTIFICATION</scope>
</reference>
<evidence type="ECO:0000313" key="3">
    <source>
        <dbReference type="WBParaSite" id="Pan_g7254.t1"/>
    </source>
</evidence>
<feature type="transmembrane region" description="Helical" evidence="1">
    <location>
        <begin position="43"/>
        <end position="64"/>
    </location>
</feature>
<keyword evidence="1" id="KW-0812">Transmembrane</keyword>
<evidence type="ECO:0000256" key="1">
    <source>
        <dbReference type="SAM" id="Phobius"/>
    </source>
</evidence>
<dbReference type="AlphaFoldDB" id="A0A7E4W845"/>
<feature type="transmembrane region" description="Helical" evidence="1">
    <location>
        <begin position="207"/>
        <end position="228"/>
    </location>
</feature>
<accession>A0A7E4W845</accession>
<reference evidence="2" key="1">
    <citation type="journal article" date="2013" name="Genetics">
        <title>The draft genome and transcriptome of Panagrellus redivivus are shaped by the harsh demands of a free-living lifestyle.</title>
        <authorList>
            <person name="Srinivasan J."/>
            <person name="Dillman A.R."/>
            <person name="Macchietto M.G."/>
            <person name="Heikkinen L."/>
            <person name="Lakso M."/>
            <person name="Fracchia K.M."/>
            <person name="Antoshechkin I."/>
            <person name="Mortazavi A."/>
            <person name="Wong G."/>
            <person name="Sternberg P.W."/>
        </authorList>
    </citation>
    <scope>NUCLEOTIDE SEQUENCE [LARGE SCALE GENOMIC DNA]</scope>
    <source>
        <strain evidence="2">MT8872</strain>
    </source>
</reference>
<keyword evidence="1" id="KW-0472">Membrane</keyword>
<sequence>MFTSEVHAVEEPRCTARVDDQRCQISTITKVNPGYKPATTRKVSVILTMVQAWTPYLILLSLAIAQVCATLQTHSLVARLVLCDTTLFVIVMARRLFTKAQENLDLFLRLAGVIAFEALIFVNFTHGLEVLFVEHHDTHMSHIFVIVTLFDVAIKTAFLTFGVFPTLGLTWPRRAVLHYLASFTALALAALDYFYKNPSGVSYLARFDPYCCGIICILLSCITIPIMIKIIPYLLGDIPVSFNVSEFTKTVQAKFPNVSCRHIHAFRQWPNDNFEVIMHVEVSVDQTNADWRTHTQTLIQQMQSELKGILVKAHRITIEPIITNSNASRIDWSPCKERLCETKNMTCCEPHKHLQKKTCDKVDSL</sequence>
<dbReference type="WBParaSite" id="Pan_g7254.t1">
    <property type="protein sequence ID" value="Pan_g7254.t1"/>
    <property type="gene ID" value="Pan_g7254"/>
</dbReference>
<feature type="transmembrane region" description="Helical" evidence="1">
    <location>
        <begin position="106"/>
        <end position="124"/>
    </location>
</feature>
<dbReference type="Proteomes" id="UP000492821">
    <property type="component" value="Unassembled WGS sequence"/>
</dbReference>
<feature type="transmembrane region" description="Helical" evidence="1">
    <location>
        <begin position="76"/>
        <end position="94"/>
    </location>
</feature>
<name>A0A7E4W845_PANRE</name>
<feature type="transmembrane region" description="Helical" evidence="1">
    <location>
        <begin position="176"/>
        <end position="195"/>
    </location>
</feature>
<keyword evidence="1" id="KW-1133">Transmembrane helix</keyword>
<organism evidence="2 3">
    <name type="scientific">Panagrellus redivivus</name>
    <name type="common">Microworm</name>
    <dbReference type="NCBI Taxonomy" id="6233"/>
    <lineage>
        <taxon>Eukaryota</taxon>
        <taxon>Metazoa</taxon>
        <taxon>Ecdysozoa</taxon>
        <taxon>Nematoda</taxon>
        <taxon>Chromadorea</taxon>
        <taxon>Rhabditida</taxon>
        <taxon>Tylenchina</taxon>
        <taxon>Panagrolaimomorpha</taxon>
        <taxon>Panagrolaimoidea</taxon>
        <taxon>Panagrolaimidae</taxon>
        <taxon>Panagrellus</taxon>
    </lineage>
</organism>